<evidence type="ECO:0000313" key="7">
    <source>
        <dbReference type="EMBL" id="RKO83164.1"/>
    </source>
</evidence>
<evidence type="ECO:0000256" key="1">
    <source>
        <dbReference type="ARBA" id="ARBA00022723"/>
    </source>
</evidence>
<dbReference type="PROSITE" id="PS50865">
    <property type="entry name" value="ZF_MYND_2"/>
    <property type="match status" value="1"/>
</dbReference>
<proteinExistence type="predicted"/>
<reference evidence="6" key="2">
    <citation type="submission" date="2018-06" db="EMBL/GenBank/DDBJ databases">
        <title>Leveraging single-cell genomics to expand the Fungal Tree of Life.</title>
        <authorList>
            <consortium name="DOE Joint Genome Institute"/>
            <person name="Ahrendt S.R."/>
            <person name="Quandt C.A."/>
            <person name="Ciobanu D."/>
            <person name="Clum A."/>
            <person name="Salamov A."/>
            <person name="Andreopoulos B."/>
            <person name="Cheng J.-F."/>
            <person name="Woyke T."/>
            <person name="Pelin A."/>
            <person name="Henrissat B."/>
            <person name="Reynolds N."/>
            <person name="Benny G.L."/>
            <person name="Smith M.E."/>
            <person name="James T.Y."/>
            <person name="Grigoriev I.V."/>
        </authorList>
    </citation>
    <scope>NUCLEOTIDE SEQUENCE</scope>
    <source>
        <strain evidence="6">Perch Fen</strain>
    </source>
</reference>
<keyword evidence="2 4" id="KW-0863">Zinc-finger</keyword>
<gene>
    <name evidence="6" type="ORF">BDK51DRAFT_23696</name>
    <name evidence="7" type="ORF">BDK51DRAFT_23697</name>
</gene>
<keyword evidence="1" id="KW-0479">Metal-binding</keyword>
<reference evidence="8" key="1">
    <citation type="journal article" date="2018" name="Nat. Microbiol.">
        <title>Leveraging single-cell genomics to expand the fungal tree of life.</title>
        <authorList>
            <person name="Ahrendt S.R."/>
            <person name="Quandt C.A."/>
            <person name="Ciobanu D."/>
            <person name="Clum A."/>
            <person name="Salamov A."/>
            <person name="Andreopoulos B."/>
            <person name="Cheng J.F."/>
            <person name="Woyke T."/>
            <person name="Pelin A."/>
            <person name="Henrissat B."/>
            <person name="Reynolds N.K."/>
            <person name="Benny G.L."/>
            <person name="Smith M.E."/>
            <person name="James T.Y."/>
            <person name="Grigoriev I.V."/>
        </authorList>
    </citation>
    <scope>NUCLEOTIDE SEQUENCE [LARGE SCALE GENOMIC DNA]</scope>
</reference>
<dbReference type="GO" id="GO:0008270">
    <property type="term" value="F:zinc ion binding"/>
    <property type="evidence" value="ECO:0007669"/>
    <property type="project" value="UniProtKB-KW"/>
</dbReference>
<dbReference type="SUPFAM" id="SSF144232">
    <property type="entry name" value="HIT/MYND zinc finger-like"/>
    <property type="match status" value="1"/>
</dbReference>
<dbReference type="OrthoDB" id="2093879at2759"/>
<evidence type="ECO:0000256" key="2">
    <source>
        <dbReference type="ARBA" id="ARBA00022771"/>
    </source>
</evidence>
<keyword evidence="8" id="KW-1185">Reference proteome</keyword>
<organism evidence="6 8">
    <name type="scientific">Blyttiomyces helicus</name>
    <dbReference type="NCBI Taxonomy" id="388810"/>
    <lineage>
        <taxon>Eukaryota</taxon>
        <taxon>Fungi</taxon>
        <taxon>Fungi incertae sedis</taxon>
        <taxon>Chytridiomycota</taxon>
        <taxon>Chytridiomycota incertae sedis</taxon>
        <taxon>Chytridiomycetes</taxon>
        <taxon>Chytridiomycetes incertae sedis</taxon>
        <taxon>Blyttiomyces</taxon>
    </lineage>
</organism>
<dbReference type="InterPro" id="IPR002893">
    <property type="entry name" value="Znf_MYND"/>
</dbReference>
<evidence type="ECO:0000313" key="6">
    <source>
        <dbReference type="EMBL" id="RKO83163.1"/>
    </source>
</evidence>
<dbReference type="EMBL" id="ML001580">
    <property type="protein sequence ID" value="RKO83164.1"/>
    <property type="molecule type" value="Genomic_DNA"/>
</dbReference>
<accession>A0A4P9VWU8</accession>
<dbReference type="EMBL" id="ML001580">
    <property type="protein sequence ID" value="RKO83163.1"/>
    <property type="molecule type" value="Genomic_DNA"/>
</dbReference>
<evidence type="ECO:0000259" key="5">
    <source>
        <dbReference type="PROSITE" id="PS50865"/>
    </source>
</evidence>
<evidence type="ECO:0000256" key="3">
    <source>
        <dbReference type="ARBA" id="ARBA00022833"/>
    </source>
</evidence>
<sequence length="154" mass="17282">MACEPSNRTAPSAANPAPNEQFKSCSNCKSVRYCSRDCQRAHWAEHKRVCTALAFNIVRSQQDGIRTILFDHAFSGVFSLVQYDGFKRLGRGVLLCELSCTATEFCDPKDMNRAVHRHIRSTDLPESGFAALARRWEHEESQPLPLDALILGRA</sequence>
<protein>
    <recommendedName>
        <fullName evidence="5">MYND-type domain-containing protein</fullName>
    </recommendedName>
</protein>
<dbReference type="Pfam" id="PF01753">
    <property type="entry name" value="zf-MYND"/>
    <property type="match status" value="1"/>
</dbReference>
<dbReference type="AlphaFoldDB" id="A0A4P9VWU8"/>
<feature type="domain" description="MYND-type" evidence="5">
    <location>
        <begin position="3"/>
        <end position="50"/>
    </location>
</feature>
<evidence type="ECO:0000256" key="4">
    <source>
        <dbReference type="PROSITE-ProRule" id="PRU00134"/>
    </source>
</evidence>
<name>A0A4P9VWU8_9FUNG</name>
<keyword evidence="3" id="KW-0862">Zinc</keyword>
<evidence type="ECO:0000313" key="8">
    <source>
        <dbReference type="Proteomes" id="UP000269721"/>
    </source>
</evidence>
<dbReference type="Gene3D" id="6.10.140.2220">
    <property type="match status" value="1"/>
</dbReference>
<dbReference type="Proteomes" id="UP000269721">
    <property type="component" value="Unassembled WGS sequence"/>
</dbReference>